<dbReference type="AlphaFoldDB" id="A0A1Y1HS97"/>
<dbReference type="Pfam" id="PF01753">
    <property type="entry name" value="zf-MYND"/>
    <property type="match status" value="1"/>
</dbReference>
<evidence type="ECO:0000259" key="5">
    <source>
        <dbReference type="PROSITE" id="PS50865"/>
    </source>
</evidence>
<dbReference type="Gene3D" id="6.10.140.2220">
    <property type="match status" value="1"/>
</dbReference>
<evidence type="ECO:0000256" key="3">
    <source>
        <dbReference type="ARBA" id="ARBA00022833"/>
    </source>
</evidence>
<dbReference type="PROSITE" id="PS50865">
    <property type="entry name" value="ZF_MYND_2"/>
    <property type="match status" value="1"/>
</dbReference>
<reference evidence="6 7" key="1">
    <citation type="journal article" date="2014" name="Nat. Commun.">
        <title>Klebsormidium flaccidum genome reveals primary factors for plant terrestrial adaptation.</title>
        <authorList>
            <person name="Hori K."/>
            <person name="Maruyama F."/>
            <person name="Fujisawa T."/>
            <person name="Togashi T."/>
            <person name="Yamamoto N."/>
            <person name="Seo M."/>
            <person name="Sato S."/>
            <person name="Yamada T."/>
            <person name="Mori H."/>
            <person name="Tajima N."/>
            <person name="Moriyama T."/>
            <person name="Ikeuchi M."/>
            <person name="Watanabe M."/>
            <person name="Wada H."/>
            <person name="Kobayashi K."/>
            <person name="Saito M."/>
            <person name="Masuda T."/>
            <person name="Sasaki-Sekimoto Y."/>
            <person name="Mashiguchi K."/>
            <person name="Awai K."/>
            <person name="Shimojima M."/>
            <person name="Masuda S."/>
            <person name="Iwai M."/>
            <person name="Nobusawa T."/>
            <person name="Narise T."/>
            <person name="Kondo S."/>
            <person name="Saito H."/>
            <person name="Sato R."/>
            <person name="Murakawa M."/>
            <person name="Ihara Y."/>
            <person name="Oshima-Yamada Y."/>
            <person name="Ohtaka K."/>
            <person name="Satoh M."/>
            <person name="Sonobe K."/>
            <person name="Ishii M."/>
            <person name="Ohtani R."/>
            <person name="Kanamori-Sato M."/>
            <person name="Honoki R."/>
            <person name="Miyazaki D."/>
            <person name="Mochizuki H."/>
            <person name="Umetsu J."/>
            <person name="Higashi K."/>
            <person name="Shibata D."/>
            <person name="Kamiya Y."/>
            <person name="Sato N."/>
            <person name="Nakamura Y."/>
            <person name="Tabata S."/>
            <person name="Ida S."/>
            <person name="Kurokawa K."/>
            <person name="Ohta H."/>
        </authorList>
    </citation>
    <scope>NUCLEOTIDE SEQUENCE [LARGE SCALE GENOMIC DNA]</scope>
    <source>
        <strain evidence="6 7">NIES-2285</strain>
    </source>
</reference>
<evidence type="ECO:0000313" key="6">
    <source>
        <dbReference type="EMBL" id="GAQ79861.1"/>
    </source>
</evidence>
<dbReference type="OrthoDB" id="432970at2759"/>
<dbReference type="EMBL" id="DF236989">
    <property type="protein sequence ID" value="GAQ79861.1"/>
    <property type="molecule type" value="Genomic_DNA"/>
</dbReference>
<evidence type="ECO:0000256" key="2">
    <source>
        <dbReference type="ARBA" id="ARBA00022771"/>
    </source>
</evidence>
<name>A0A1Y1HS97_KLENI</name>
<sequence length="402" mass="45081">MATRRANIRDMSAREVASLLQSKDYPTLAQVVQQLTFLAAGNLRKGQAPEDVIPSQARRVQPEEERDDSRTAASYLLSEIAALNGGAVIKQLLKQFLEVDEREIVRGAVNGDSLAFQSGMALGPLSSHKPVARLILQHCNVEKLVDRFVVCLEQSCKPGIEGPGTYLPLVLIAFPALAHMVRASRELRAEMRKHDEIFKALHEVLSERILKTQRPDNQNALRGRLSEFLNNVATCKDLETWLIGQGYVEAIARIFATSQGRPFDLATQIVGDQATMRCFMGFTQMLENQEVCRLVRERRGIEILTPVSGTIRGIGPGIWETMQAQIRGFGARQYTPEERKETRKVANHDLSTPKVCAYPGCGAKEDPFLKITLMVCGRCHMAYYCGKEHQRLHWKEHKKVCT</sequence>
<keyword evidence="7" id="KW-1185">Reference proteome</keyword>
<dbReference type="SUPFAM" id="SSF144232">
    <property type="entry name" value="HIT/MYND zinc finger-like"/>
    <property type="match status" value="1"/>
</dbReference>
<accession>A0A1Y1HS97</accession>
<feature type="domain" description="MYND-type" evidence="5">
    <location>
        <begin position="358"/>
        <end position="401"/>
    </location>
</feature>
<dbReference type="Proteomes" id="UP000054558">
    <property type="component" value="Unassembled WGS sequence"/>
</dbReference>
<evidence type="ECO:0000256" key="1">
    <source>
        <dbReference type="ARBA" id="ARBA00022723"/>
    </source>
</evidence>
<dbReference type="InterPro" id="IPR002893">
    <property type="entry name" value="Znf_MYND"/>
</dbReference>
<keyword evidence="1" id="KW-0479">Metal-binding</keyword>
<evidence type="ECO:0000256" key="4">
    <source>
        <dbReference type="PROSITE-ProRule" id="PRU00134"/>
    </source>
</evidence>
<gene>
    <name evidence="6" type="ORF">KFL_000400040</name>
</gene>
<organism evidence="6 7">
    <name type="scientific">Klebsormidium nitens</name>
    <name type="common">Green alga</name>
    <name type="synonym">Ulothrix nitens</name>
    <dbReference type="NCBI Taxonomy" id="105231"/>
    <lineage>
        <taxon>Eukaryota</taxon>
        <taxon>Viridiplantae</taxon>
        <taxon>Streptophyta</taxon>
        <taxon>Klebsormidiophyceae</taxon>
        <taxon>Klebsormidiales</taxon>
        <taxon>Klebsormidiaceae</taxon>
        <taxon>Klebsormidium</taxon>
    </lineage>
</organism>
<dbReference type="GO" id="GO:0008270">
    <property type="term" value="F:zinc ion binding"/>
    <property type="evidence" value="ECO:0007669"/>
    <property type="project" value="UniProtKB-KW"/>
</dbReference>
<proteinExistence type="predicted"/>
<protein>
    <recommendedName>
        <fullName evidence="5">MYND-type domain-containing protein</fullName>
    </recommendedName>
</protein>
<evidence type="ECO:0000313" key="7">
    <source>
        <dbReference type="Proteomes" id="UP000054558"/>
    </source>
</evidence>
<keyword evidence="2 4" id="KW-0863">Zinc-finger</keyword>
<keyword evidence="3" id="KW-0862">Zinc</keyword>